<dbReference type="PANTHER" id="PTHR11645:SF13">
    <property type="entry name" value="PYRROLINE-5-CARBOXYLATE REDUCTASE CATALYTIC N-TERMINAL DOMAIN-CONTAINING PROTEIN"/>
    <property type="match status" value="1"/>
</dbReference>
<comment type="caution">
    <text evidence="3">The sequence shown here is derived from an EMBL/GenBank/DDBJ whole genome shotgun (WGS) entry which is preliminary data.</text>
</comment>
<gene>
    <name evidence="3" type="ORF">FQV27_00340</name>
</gene>
<comment type="similarity">
    <text evidence="1">Belongs to the pyrroline-5-carboxylate reductase family.</text>
</comment>
<dbReference type="GO" id="GO:0055129">
    <property type="term" value="P:L-proline biosynthetic process"/>
    <property type="evidence" value="ECO:0007669"/>
    <property type="project" value="TreeGrafter"/>
</dbReference>
<proteinExistence type="inferred from homology"/>
<dbReference type="EMBL" id="VOPL01000001">
    <property type="protein sequence ID" value="TXB70369.1"/>
    <property type="molecule type" value="Genomic_DNA"/>
</dbReference>
<evidence type="ECO:0000256" key="1">
    <source>
        <dbReference type="ARBA" id="ARBA00005525"/>
    </source>
</evidence>
<dbReference type="Pfam" id="PF03807">
    <property type="entry name" value="F420_oxidored"/>
    <property type="match status" value="1"/>
</dbReference>
<dbReference type="InterPro" id="IPR036291">
    <property type="entry name" value="NAD(P)-bd_dom_sf"/>
</dbReference>
<name>A0A5C6S682_9RHOB</name>
<dbReference type="PANTHER" id="PTHR11645">
    <property type="entry name" value="PYRROLINE-5-CARBOXYLATE REDUCTASE"/>
    <property type="match status" value="1"/>
</dbReference>
<dbReference type="OrthoDB" id="9805754at2"/>
<sequence>MSWHSARFRSCWSQPTGRRWPCSCRVRLVTWTDRRASLARIGFLGTGEIAQILVETIAADGHEIVVSKRSETVSARLEKTYSNVRRADNQQVVDDSDVVFVCLLADTARQVLPELRFRDGQTVISVMARMTLAELSRLCAPARDIAIAIPLPPLPLGGTPLAVYPDNARLRDLFGKHAHIHPCASEEQISAHFGATGLMLPLLDQIDIAATWLAGFTGDKRAAAAYVAGQIRGYCNLLTADDAPELSHLKTGLATEGGLNQTLSKALRDCGAHEALENGLDGLRTGLNLPAKS</sequence>
<feature type="domain" description="Pyrroline-5-carboxylate reductase catalytic N-terminal" evidence="2">
    <location>
        <begin position="40"/>
        <end position="128"/>
    </location>
</feature>
<evidence type="ECO:0000313" key="4">
    <source>
        <dbReference type="Proteomes" id="UP000321562"/>
    </source>
</evidence>
<protein>
    <recommendedName>
        <fullName evidence="2">Pyrroline-5-carboxylate reductase catalytic N-terminal domain-containing protein</fullName>
    </recommendedName>
</protein>
<evidence type="ECO:0000259" key="2">
    <source>
        <dbReference type="Pfam" id="PF03807"/>
    </source>
</evidence>
<organism evidence="3 4">
    <name type="scientific">Paracoccus aurantiacus</name>
    <dbReference type="NCBI Taxonomy" id="2599412"/>
    <lineage>
        <taxon>Bacteria</taxon>
        <taxon>Pseudomonadati</taxon>
        <taxon>Pseudomonadota</taxon>
        <taxon>Alphaproteobacteria</taxon>
        <taxon>Rhodobacterales</taxon>
        <taxon>Paracoccaceae</taxon>
        <taxon>Paracoccus</taxon>
    </lineage>
</organism>
<dbReference type="Proteomes" id="UP000321562">
    <property type="component" value="Unassembled WGS sequence"/>
</dbReference>
<dbReference type="SUPFAM" id="SSF51735">
    <property type="entry name" value="NAD(P)-binding Rossmann-fold domains"/>
    <property type="match status" value="1"/>
</dbReference>
<evidence type="ECO:0000313" key="3">
    <source>
        <dbReference type="EMBL" id="TXB70369.1"/>
    </source>
</evidence>
<dbReference type="InterPro" id="IPR028939">
    <property type="entry name" value="P5C_Rdtase_cat_N"/>
</dbReference>
<dbReference type="Gene3D" id="3.40.50.720">
    <property type="entry name" value="NAD(P)-binding Rossmann-like Domain"/>
    <property type="match status" value="1"/>
</dbReference>
<accession>A0A5C6S682</accession>
<reference evidence="3 4" key="1">
    <citation type="submission" date="2019-08" db="EMBL/GenBank/DDBJ databases">
        <authorList>
            <person name="Ye J."/>
        </authorList>
    </citation>
    <scope>NUCLEOTIDE SEQUENCE [LARGE SCALE GENOMIC DNA]</scope>
    <source>
        <strain evidence="3 4">TK008</strain>
    </source>
</reference>
<keyword evidence="4" id="KW-1185">Reference proteome</keyword>
<dbReference type="GO" id="GO:0004735">
    <property type="term" value="F:pyrroline-5-carboxylate reductase activity"/>
    <property type="evidence" value="ECO:0007669"/>
    <property type="project" value="TreeGrafter"/>
</dbReference>
<dbReference type="AlphaFoldDB" id="A0A5C6S682"/>